<protein>
    <submittedName>
        <fullName evidence="1">Uncharacterized protein</fullName>
    </submittedName>
</protein>
<name>A0A0A2LVT5_9FLAO</name>
<comment type="caution">
    <text evidence="1">The sequence shown here is derived from an EMBL/GenBank/DDBJ whole genome shotgun (WGS) entry which is preliminary data.</text>
</comment>
<dbReference type="AlphaFoldDB" id="A0A0A2LVT5"/>
<accession>A0A0A2LVT5</accession>
<evidence type="ECO:0000313" key="1">
    <source>
        <dbReference type="EMBL" id="KGO83338.1"/>
    </source>
</evidence>
<proteinExistence type="predicted"/>
<sequence>MKKFYMFFLLLFGFMTYGQNSYLITQKDEKIIIDDNSFYIYLIDKRVGYRLPGIDWQKYARFKDFKYFVLGEYLFKTFYIDGNKKPSAYYVLAESKNKNLVCIVKTVVKKLSSIDYVTYLILDENDNTILESTFTERLNDENNEKRNEAVKMIKNHFNDCTELVKRLDEYSVSHELITDFFIHPVYFDCKN</sequence>
<dbReference type="STRING" id="1406840.Q763_04825"/>
<dbReference type="EMBL" id="JRLV01000004">
    <property type="protein sequence ID" value="KGO83338.1"/>
    <property type="molecule type" value="Genomic_DNA"/>
</dbReference>
<organism evidence="1 2">
    <name type="scientific">Flavobacterium beibuense F44-8</name>
    <dbReference type="NCBI Taxonomy" id="1406840"/>
    <lineage>
        <taxon>Bacteria</taxon>
        <taxon>Pseudomonadati</taxon>
        <taxon>Bacteroidota</taxon>
        <taxon>Flavobacteriia</taxon>
        <taxon>Flavobacteriales</taxon>
        <taxon>Flavobacteriaceae</taxon>
        <taxon>Flavobacterium</taxon>
    </lineage>
</organism>
<evidence type="ECO:0000313" key="2">
    <source>
        <dbReference type="Proteomes" id="UP000030129"/>
    </source>
</evidence>
<reference evidence="1 2" key="1">
    <citation type="submission" date="2013-09" db="EMBL/GenBank/DDBJ databases">
        <authorList>
            <person name="Zeng Z."/>
            <person name="Chen C."/>
        </authorList>
    </citation>
    <scope>NUCLEOTIDE SEQUENCE [LARGE SCALE GENOMIC DNA]</scope>
    <source>
        <strain evidence="1 2">F44-8</strain>
    </source>
</reference>
<dbReference type="Proteomes" id="UP000030129">
    <property type="component" value="Unassembled WGS sequence"/>
</dbReference>
<keyword evidence="2" id="KW-1185">Reference proteome</keyword>
<dbReference type="RefSeq" id="WP_035131725.1">
    <property type="nucleotide sequence ID" value="NZ_JRLV01000004.1"/>
</dbReference>
<gene>
    <name evidence="1" type="ORF">Q763_04825</name>
</gene>